<dbReference type="PANTHER" id="PTHR24559:SF444">
    <property type="entry name" value="REVERSE TRANSCRIPTASE DOMAIN-CONTAINING PROTEIN"/>
    <property type="match status" value="1"/>
</dbReference>
<organism evidence="1 2">
    <name type="scientific">Nosema granulosis</name>
    <dbReference type="NCBI Taxonomy" id="83296"/>
    <lineage>
        <taxon>Eukaryota</taxon>
        <taxon>Fungi</taxon>
        <taxon>Fungi incertae sedis</taxon>
        <taxon>Microsporidia</taxon>
        <taxon>Nosematidae</taxon>
        <taxon>Nosema</taxon>
    </lineage>
</organism>
<dbReference type="InterPro" id="IPR053134">
    <property type="entry name" value="RNA-dir_DNA_polymerase"/>
</dbReference>
<evidence type="ECO:0000313" key="1">
    <source>
        <dbReference type="EMBL" id="KAF9761961.1"/>
    </source>
</evidence>
<proteinExistence type="predicted"/>
<dbReference type="AlphaFoldDB" id="A0A9P6KYC4"/>
<dbReference type="EMBL" id="SBJO01000232">
    <property type="protein sequence ID" value="KAF9761961.1"/>
    <property type="molecule type" value="Genomic_DNA"/>
</dbReference>
<dbReference type="Gene3D" id="3.10.10.10">
    <property type="entry name" value="HIV Type 1 Reverse Transcriptase, subunit A, domain 1"/>
    <property type="match status" value="1"/>
</dbReference>
<dbReference type="InterPro" id="IPR043502">
    <property type="entry name" value="DNA/RNA_pol_sf"/>
</dbReference>
<name>A0A9P6KYC4_9MICR</name>
<sequence>MESIRLKLKIEGYVFEDDFVVTRDIGMPCIIDHTLLDKYKISLQFGNGKVDIESKEIFKGNNIGYHRIDTGDSKPIMTQLYKLGGIKEEAASKIIKKHVDQGIIRPSESAWRCPIIVVPKKDGDNKSCVDSRRLNDVTVKDA</sequence>
<accession>A0A9P6KYC4</accession>
<dbReference type="Proteomes" id="UP000740883">
    <property type="component" value="Unassembled WGS sequence"/>
</dbReference>
<comment type="caution">
    <text evidence="1">The sequence shown here is derived from an EMBL/GenBank/DDBJ whole genome shotgun (WGS) entry which is preliminary data.</text>
</comment>
<evidence type="ECO:0000313" key="2">
    <source>
        <dbReference type="Proteomes" id="UP000740883"/>
    </source>
</evidence>
<dbReference type="PANTHER" id="PTHR24559">
    <property type="entry name" value="TRANSPOSON TY3-I GAG-POL POLYPROTEIN"/>
    <property type="match status" value="1"/>
</dbReference>
<dbReference type="SUPFAM" id="SSF56672">
    <property type="entry name" value="DNA/RNA polymerases"/>
    <property type="match status" value="1"/>
</dbReference>
<reference evidence="1 2" key="1">
    <citation type="journal article" date="2020" name="Genome Biol. Evol.">
        <title>Comparative genomics of strictly vertically transmitted, feminizing microsporidia endosymbionts of amphipod crustaceans.</title>
        <authorList>
            <person name="Cormier A."/>
            <person name="Chebbi M.A."/>
            <person name="Giraud I."/>
            <person name="Wattier R."/>
            <person name="Teixeira M."/>
            <person name="Gilbert C."/>
            <person name="Rigaud T."/>
            <person name="Cordaux R."/>
        </authorList>
    </citation>
    <scope>NUCLEOTIDE SEQUENCE [LARGE SCALE GENOMIC DNA]</scope>
    <source>
        <strain evidence="1 2">Ou3-Ou53</strain>
    </source>
</reference>
<keyword evidence="2" id="KW-1185">Reference proteome</keyword>
<gene>
    <name evidence="1" type="primary">TY3B-I_11</name>
    <name evidence="1" type="ORF">NGRA_2307</name>
</gene>
<dbReference type="OrthoDB" id="775972at2759"/>
<protein>
    <submittedName>
        <fullName evidence="1">Transposon Ty3-I Gag-Pol polyprotein</fullName>
    </submittedName>
</protein>